<dbReference type="PROSITE" id="PS00019">
    <property type="entry name" value="ACTININ_1"/>
    <property type="match status" value="1"/>
</dbReference>
<dbReference type="Ensembl" id="ENSSSCT00035013633.1">
    <property type="protein sequence ID" value="ENSSSCP00035004613.1"/>
    <property type="gene ID" value="ENSSSCG00035010888.1"/>
</dbReference>
<organism evidence="1 2">
    <name type="scientific">Sus scrofa</name>
    <name type="common">Pig</name>
    <dbReference type="NCBI Taxonomy" id="9823"/>
    <lineage>
        <taxon>Eukaryota</taxon>
        <taxon>Metazoa</taxon>
        <taxon>Chordata</taxon>
        <taxon>Craniata</taxon>
        <taxon>Vertebrata</taxon>
        <taxon>Euteleostomi</taxon>
        <taxon>Mammalia</taxon>
        <taxon>Eutheria</taxon>
        <taxon>Laurasiatheria</taxon>
        <taxon>Artiodactyla</taxon>
        <taxon>Suina</taxon>
        <taxon>Suidae</taxon>
        <taxon>Sus</taxon>
    </lineage>
</organism>
<evidence type="ECO:0000313" key="2">
    <source>
        <dbReference type="Proteomes" id="UP000694720"/>
    </source>
</evidence>
<accession>A0A8D0YMP3</accession>
<dbReference type="Gene3D" id="1.10.418.10">
    <property type="entry name" value="Calponin-like domain"/>
    <property type="match status" value="1"/>
</dbReference>
<reference evidence="1" key="1">
    <citation type="submission" date="2025-08" db="UniProtKB">
        <authorList>
            <consortium name="Ensembl"/>
        </authorList>
    </citation>
    <scope>IDENTIFICATION</scope>
</reference>
<evidence type="ECO:0000313" key="1">
    <source>
        <dbReference type="Ensembl" id="ENSSSCP00035004613.1"/>
    </source>
</evidence>
<dbReference type="InterPro" id="IPR036872">
    <property type="entry name" value="CH_dom_sf"/>
</dbReference>
<protein>
    <submittedName>
        <fullName evidence="1">Uncharacterized protein</fullName>
    </submittedName>
</protein>
<dbReference type="InterPro" id="IPR001589">
    <property type="entry name" value="Actinin_actin-bd_CS"/>
</dbReference>
<dbReference type="Proteomes" id="UP000694720">
    <property type="component" value="Unplaced"/>
</dbReference>
<proteinExistence type="predicted"/>
<dbReference type="SUPFAM" id="SSF47576">
    <property type="entry name" value="Calponin-homology domain, CH-domain"/>
    <property type="match status" value="1"/>
</dbReference>
<sequence>MSSLEKCLFRSSIHFSIRLLPDMVPHPIIFFLLDEQEIVQKRTFTKWINSHLAKVKETLPLFGLSQ</sequence>
<dbReference type="AlphaFoldDB" id="A0A8D0YMP3"/>
<name>A0A8D0YMP3_PIG</name>